<reference evidence="1 2" key="1">
    <citation type="journal article" date="2018" name="Arch. Microbiol.">
        <title>New insights into the metabolic potential of the phototrophic purple bacterium Rhodopila globiformis DSM 161(T) from its draft genome sequence and evidence for a vanadium-dependent nitrogenase.</title>
        <authorList>
            <person name="Imhoff J.F."/>
            <person name="Rahn T."/>
            <person name="Kunzel S."/>
            <person name="Neulinger S.C."/>
        </authorList>
    </citation>
    <scope>NUCLEOTIDE SEQUENCE [LARGE SCALE GENOMIC DNA]</scope>
    <source>
        <strain evidence="1 2">DSM 161</strain>
    </source>
</reference>
<dbReference type="EMBL" id="NHRY01000187">
    <property type="protein sequence ID" value="PPQ31622.1"/>
    <property type="molecule type" value="Genomic_DNA"/>
</dbReference>
<keyword evidence="2" id="KW-1185">Reference proteome</keyword>
<dbReference type="AlphaFoldDB" id="A0A2S6NAG3"/>
<dbReference type="Proteomes" id="UP000239724">
    <property type="component" value="Unassembled WGS sequence"/>
</dbReference>
<accession>A0A2S6NAG3</accession>
<dbReference type="InterPro" id="IPR029058">
    <property type="entry name" value="AB_hydrolase_fold"/>
</dbReference>
<gene>
    <name evidence="1" type="ORF">CCS01_17085</name>
</gene>
<evidence type="ECO:0000313" key="2">
    <source>
        <dbReference type="Proteomes" id="UP000239724"/>
    </source>
</evidence>
<evidence type="ECO:0008006" key="3">
    <source>
        <dbReference type="Google" id="ProtNLM"/>
    </source>
</evidence>
<evidence type="ECO:0000313" key="1">
    <source>
        <dbReference type="EMBL" id="PPQ31622.1"/>
    </source>
</evidence>
<name>A0A2S6NAG3_RHOGL</name>
<proteinExistence type="predicted"/>
<dbReference type="OrthoDB" id="9810066at2"/>
<dbReference type="SUPFAM" id="SSF53474">
    <property type="entry name" value="alpha/beta-Hydrolases"/>
    <property type="match status" value="1"/>
</dbReference>
<sequence>MTLSTSGRQGLLALPPGRAQGLIVFAQGCSRPSPRSAYLSEWFRQAGFATLVFDLLAGPEAADGSNIFNIPLLAQRLDMAATAGRLAAANLQLPLGFFGISTGAAAALAAASVRADVAAVVSRGGRPDLAGEALTAVAAATLLIVGSQDREVLALNQDAYRMLRCERRLETVPGATCRFREPGALDAVASMARDWFLTHLALPAARMKQDSC</sequence>
<comment type="caution">
    <text evidence="1">The sequence shown here is derived from an EMBL/GenBank/DDBJ whole genome shotgun (WGS) entry which is preliminary data.</text>
</comment>
<protein>
    <recommendedName>
        <fullName evidence="3">Alpha/beta hydrolase</fullName>
    </recommendedName>
</protein>
<organism evidence="1 2">
    <name type="scientific">Rhodopila globiformis</name>
    <name type="common">Rhodopseudomonas globiformis</name>
    <dbReference type="NCBI Taxonomy" id="1071"/>
    <lineage>
        <taxon>Bacteria</taxon>
        <taxon>Pseudomonadati</taxon>
        <taxon>Pseudomonadota</taxon>
        <taxon>Alphaproteobacteria</taxon>
        <taxon>Acetobacterales</taxon>
        <taxon>Acetobacteraceae</taxon>
        <taxon>Rhodopila</taxon>
    </lineage>
</organism>
<dbReference type="Gene3D" id="3.40.50.1820">
    <property type="entry name" value="alpha/beta hydrolase"/>
    <property type="match status" value="1"/>
</dbReference>